<organism evidence="2 3">
    <name type="scientific">Tetraparma gracilis</name>
    <dbReference type="NCBI Taxonomy" id="2962635"/>
    <lineage>
        <taxon>Eukaryota</taxon>
        <taxon>Sar</taxon>
        <taxon>Stramenopiles</taxon>
        <taxon>Ochrophyta</taxon>
        <taxon>Bolidophyceae</taxon>
        <taxon>Parmales</taxon>
        <taxon>Triparmaceae</taxon>
        <taxon>Tetraparma</taxon>
    </lineage>
</organism>
<keyword evidence="3" id="KW-1185">Reference proteome</keyword>
<proteinExistence type="predicted"/>
<dbReference type="Proteomes" id="UP001165060">
    <property type="component" value="Unassembled WGS sequence"/>
</dbReference>
<evidence type="ECO:0000313" key="3">
    <source>
        <dbReference type="Proteomes" id="UP001165060"/>
    </source>
</evidence>
<evidence type="ECO:0000256" key="1">
    <source>
        <dbReference type="SAM" id="SignalP"/>
    </source>
</evidence>
<name>A0ABQ6MCY3_9STRA</name>
<dbReference type="EMBL" id="BRYB01002675">
    <property type="protein sequence ID" value="GMI23741.1"/>
    <property type="molecule type" value="Genomic_DNA"/>
</dbReference>
<gene>
    <name evidence="2" type="ORF">TeGR_g3491</name>
</gene>
<reference evidence="2 3" key="1">
    <citation type="journal article" date="2023" name="Commun. Biol.">
        <title>Genome analysis of Parmales, the sister group of diatoms, reveals the evolutionary specialization of diatoms from phago-mixotrophs to photoautotrophs.</title>
        <authorList>
            <person name="Ban H."/>
            <person name="Sato S."/>
            <person name="Yoshikawa S."/>
            <person name="Yamada K."/>
            <person name="Nakamura Y."/>
            <person name="Ichinomiya M."/>
            <person name="Sato N."/>
            <person name="Blanc-Mathieu R."/>
            <person name="Endo H."/>
            <person name="Kuwata A."/>
            <person name="Ogata H."/>
        </authorList>
    </citation>
    <scope>NUCLEOTIDE SEQUENCE [LARGE SCALE GENOMIC DNA]</scope>
</reference>
<feature type="signal peptide" evidence="1">
    <location>
        <begin position="1"/>
        <end position="20"/>
    </location>
</feature>
<keyword evidence="1" id="KW-0732">Signal</keyword>
<accession>A0ABQ6MCY3</accession>
<sequence length="222" mass="24470">MSKPLFFAATLALFPALAAAGACDEALSMVDGFVVDNFDPKLMEGTFYELAYHDYTQPKNLCGCERSVKTVDTTVDPVQIHDLFTLKCPGTSWGKDQITHLEFTVEDSVPGRLNGDCGFFKQSNDGICPDYLIDVGTRTPGEPYPWLLEFQCVEKTNGDLLFAGINMYAKDKSEATLQEMRDSADAHGLTPFIEKSERFGAPAGLTIVNHTDCTYPDEDARL</sequence>
<protein>
    <submittedName>
        <fullName evidence="2">Uncharacterized protein</fullName>
    </submittedName>
</protein>
<evidence type="ECO:0000313" key="2">
    <source>
        <dbReference type="EMBL" id="GMI23741.1"/>
    </source>
</evidence>
<comment type="caution">
    <text evidence="2">The sequence shown here is derived from an EMBL/GenBank/DDBJ whole genome shotgun (WGS) entry which is preliminary data.</text>
</comment>
<dbReference type="PROSITE" id="PS51257">
    <property type="entry name" value="PROKAR_LIPOPROTEIN"/>
    <property type="match status" value="1"/>
</dbReference>
<feature type="chain" id="PRO_5046501856" evidence="1">
    <location>
        <begin position="21"/>
        <end position="222"/>
    </location>
</feature>